<geneLocation type="plastid" evidence="6"/>
<evidence type="ECO:0000256" key="2">
    <source>
        <dbReference type="ARBA" id="ARBA00022980"/>
    </source>
</evidence>
<evidence type="ECO:0000256" key="3">
    <source>
        <dbReference type="ARBA" id="ARBA00023274"/>
    </source>
</evidence>
<gene>
    <name evidence="6" type="primary">rpl28</name>
</gene>
<dbReference type="Gene3D" id="2.30.170.40">
    <property type="entry name" value="Ribosomal protein L28/L24"/>
    <property type="match status" value="1"/>
</dbReference>
<dbReference type="SUPFAM" id="SSF143800">
    <property type="entry name" value="L28p-like"/>
    <property type="match status" value="1"/>
</dbReference>
<protein>
    <recommendedName>
        <fullName evidence="4">Large ribosomal subunit protein bL28c</fullName>
    </recommendedName>
    <alternativeName>
        <fullName evidence="5">50S ribosomal protein L28, chloroplastic</fullName>
    </alternativeName>
</protein>
<sequence length="64" mass="7575">MSKICQISNRQANNGYTISHSHIRNKKKQNVNLQNKRIWSVKRNCWIKLRVATKIIKSLDKINI</sequence>
<dbReference type="InterPro" id="IPR001383">
    <property type="entry name" value="Ribosomal_bL28_bact-type"/>
</dbReference>
<dbReference type="GO" id="GO:0005840">
    <property type="term" value="C:ribosome"/>
    <property type="evidence" value="ECO:0007669"/>
    <property type="project" value="UniProtKB-KW"/>
</dbReference>
<dbReference type="InterPro" id="IPR026569">
    <property type="entry name" value="Ribosomal_bL28"/>
</dbReference>
<dbReference type="InterPro" id="IPR034704">
    <property type="entry name" value="Ribosomal_bL28/bL31-like_sf"/>
</dbReference>
<dbReference type="EMBL" id="MK814735">
    <property type="protein sequence ID" value="QCI08619.1"/>
    <property type="molecule type" value="Genomic_DNA"/>
</dbReference>
<dbReference type="InterPro" id="IPR037147">
    <property type="entry name" value="Ribosomal_bL28_sf"/>
</dbReference>
<dbReference type="AlphaFoldDB" id="A0A4D6WYA3"/>
<organism evidence="6">
    <name type="scientific">Spermothamnion repens</name>
    <dbReference type="NCBI Taxonomy" id="31383"/>
    <lineage>
        <taxon>Eukaryota</taxon>
        <taxon>Rhodophyta</taxon>
        <taxon>Florideophyceae</taxon>
        <taxon>Rhodymeniophycidae</taxon>
        <taxon>Ceramiales</taxon>
        <taxon>Ceramiaceae</taxon>
        <taxon>Spermothamnion</taxon>
    </lineage>
</organism>
<comment type="similarity">
    <text evidence="1">Belongs to the bacterial ribosomal protein bL28 family.</text>
</comment>
<evidence type="ECO:0000256" key="5">
    <source>
        <dbReference type="ARBA" id="ARBA00035447"/>
    </source>
</evidence>
<evidence type="ECO:0000256" key="1">
    <source>
        <dbReference type="ARBA" id="ARBA00008760"/>
    </source>
</evidence>
<evidence type="ECO:0000313" key="6">
    <source>
        <dbReference type="EMBL" id="QCI08619.1"/>
    </source>
</evidence>
<proteinExistence type="inferred from homology"/>
<keyword evidence="3" id="KW-0687">Ribonucleoprotein</keyword>
<keyword evidence="6" id="KW-0934">Plastid</keyword>
<keyword evidence="2 6" id="KW-0689">Ribosomal protein</keyword>
<dbReference type="GO" id="GO:1990904">
    <property type="term" value="C:ribonucleoprotein complex"/>
    <property type="evidence" value="ECO:0007669"/>
    <property type="project" value="UniProtKB-KW"/>
</dbReference>
<dbReference type="GO" id="GO:0006412">
    <property type="term" value="P:translation"/>
    <property type="evidence" value="ECO:0007669"/>
    <property type="project" value="InterPro"/>
</dbReference>
<reference evidence="6" key="1">
    <citation type="journal article" date="2019" name="Mol. Phylogenet. Evol.">
        <title>Morphological evolution and classification of the red algal order Ceramiales inferred using plastid phylogenomics.</title>
        <authorList>
            <person name="Diaz-Tapia P."/>
            <person name="Pasella M.M."/>
            <person name="Verbruggen H."/>
            <person name="Maggs C.A."/>
        </authorList>
    </citation>
    <scope>NUCLEOTIDE SEQUENCE</scope>
    <source>
        <strain evidence="6">PD2951</strain>
    </source>
</reference>
<accession>A0A4D6WYA3</accession>
<dbReference type="GO" id="GO:0003735">
    <property type="term" value="F:structural constituent of ribosome"/>
    <property type="evidence" value="ECO:0007669"/>
    <property type="project" value="InterPro"/>
</dbReference>
<dbReference type="Pfam" id="PF00830">
    <property type="entry name" value="Ribosomal_L28"/>
    <property type="match status" value="1"/>
</dbReference>
<dbReference type="NCBIfam" id="TIGR00009">
    <property type="entry name" value="L28"/>
    <property type="match status" value="1"/>
</dbReference>
<reference evidence="6" key="2">
    <citation type="submission" date="2019-04" db="EMBL/GenBank/DDBJ databases">
        <authorList>
            <person name="Pasella M."/>
        </authorList>
    </citation>
    <scope>NUCLEOTIDE SEQUENCE</scope>
    <source>
        <strain evidence="6">PD2951</strain>
    </source>
</reference>
<evidence type="ECO:0000256" key="4">
    <source>
        <dbReference type="ARBA" id="ARBA00035265"/>
    </source>
</evidence>
<dbReference type="HAMAP" id="MF_00373">
    <property type="entry name" value="Ribosomal_bL28"/>
    <property type="match status" value="1"/>
</dbReference>
<name>A0A4D6WYA3_9FLOR</name>